<dbReference type="InterPro" id="IPR043917">
    <property type="entry name" value="DUF5753"/>
</dbReference>
<keyword evidence="3" id="KW-1185">Reference proteome</keyword>
<dbReference type="SUPFAM" id="SSF47413">
    <property type="entry name" value="lambda repressor-like DNA-binding domains"/>
    <property type="match status" value="1"/>
</dbReference>
<organism evidence="2 3">
    <name type="scientific">Streptomyces iconiensis</name>
    <dbReference type="NCBI Taxonomy" id="1384038"/>
    <lineage>
        <taxon>Bacteria</taxon>
        <taxon>Bacillati</taxon>
        <taxon>Actinomycetota</taxon>
        <taxon>Actinomycetes</taxon>
        <taxon>Kitasatosporales</taxon>
        <taxon>Streptomycetaceae</taxon>
        <taxon>Streptomyces</taxon>
    </lineage>
</organism>
<sequence length="269" mass="30337">MPAPRELDPTDSVAAYLGHKVRCEREKLAWRQEDLAAKVFISRVRVTKIELGTDPPNPAVAGRLDQVLGLGNDLEYLSRLLARAQFRDYAKAYLARQLEATAMHDFSIVIPGLLQTEAYARALMLDVQTGDQAEVDRYVERRIARQEVWAREEPPWMWAVIDAAVLRRLMGNRKAMRDQLSRLREMCDRPQVNVQFLPETAIAIPGSISLITMPNGDQGAYTEGFETGAYTEESSSVAHFQRVYDRLHANALSADASTELIEKAIEDYS</sequence>
<dbReference type="SMART" id="SM00530">
    <property type="entry name" value="HTH_XRE"/>
    <property type="match status" value="1"/>
</dbReference>
<dbReference type="EMBL" id="JANCPR020000036">
    <property type="protein sequence ID" value="MDJ1136096.1"/>
    <property type="molecule type" value="Genomic_DNA"/>
</dbReference>
<feature type="domain" description="HTH cro/C1-type" evidence="1">
    <location>
        <begin position="25"/>
        <end position="77"/>
    </location>
</feature>
<comment type="caution">
    <text evidence="2">The sequence shown here is derived from an EMBL/GenBank/DDBJ whole genome shotgun (WGS) entry which is preliminary data.</text>
</comment>
<accession>A0ABT7A481</accession>
<proteinExistence type="predicted"/>
<dbReference type="Pfam" id="PF19054">
    <property type="entry name" value="DUF5753"/>
    <property type="match status" value="1"/>
</dbReference>
<dbReference type="Gene3D" id="1.10.260.40">
    <property type="entry name" value="lambda repressor-like DNA-binding domains"/>
    <property type="match status" value="1"/>
</dbReference>
<dbReference type="PROSITE" id="PS50943">
    <property type="entry name" value="HTH_CROC1"/>
    <property type="match status" value="1"/>
</dbReference>
<evidence type="ECO:0000259" key="1">
    <source>
        <dbReference type="PROSITE" id="PS50943"/>
    </source>
</evidence>
<dbReference type="Pfam" id="PF13560">
    <property type="entry name" value="HTH_31"/>
    <property type="match status" value="1"/>
</dbReference>
<name>A0ABT7A481_9ACTN</name>
<dbReference type="InterPro" id="IPR001387">
    <property type="entry name" value="Cro/C1-type_HTH"/>
</dbReference>
<dbReference type="Proteomes" id="UP001214441">
    <property type="component" value="Unassembled WGS sequence"/>
</dbReference>
<gene>
    <name evidence="2" type="ORF">NMN56_029935</name>
</gene>
<evidence type="ECO:0000313" key="2">
    <source>
        <dbReference type="EMBL" id="MDJ1136096.1"/>
    </source>
</evidence>
<reference evidence="2 3" key="1">
    <citation type="submission" date="2023-05" db="EMBL/GenBank/DDBJ databases">
        <title>Streptantibioticus silvisoli sp. nov., acidotolerant actinomycetes 1 from pine litter.</title>
        <authorList>
            <person name="Swiecimska M."/>
            <person name="Golinska P."/>
            <person name="Sangal V."/>
            <person name="Wachnowicz B."/>
            <person name="Goodfellow M."/>
        </authorList>
    </citation>
    <scope>NUCLEOTIDE SEQUENCE [LARGE SCALE GENOMIC DNA]</scope>
    <source>
        <strain evidence="2 3">DSM 42109</strain>
    </source>
</reference>
<dbReference type="InterPro" id="IPR010982">
    <property type="entry name" value="Lambda_DNA-bd_dom_sf"/>
</dbReference>
<dbReference type="RefSeq" id="WP_274046037.1">
    <property type="nucleotide sequence ID" value="NZ_JANCPR020000036.1"/>
</dbReference>
<evidence type="ECO:0000313" key="3">
    <source>
        <dbReference type="Proteomes" id="UP001214441"/>
    </source>
</evidence>
<dbReference type="CDD" id="cd00093">
    <property type="entry name" value="HTH_XRE"/>
    <property type="match status" value="1"/>
</dbReference>
<protein>
    <submittedName>
        <fullName evidence="2">Helix-turn-helix transcriptional regulator</fullName>
    </submittedName>
</protein>